<dbReference type="GO" id="GO:0005525">
    <property type="term" value="F:GTP binding"/>
    <property type="evidence" value="ECO:0007669"/>
    <property type="project" value="UniProtKB-UniRule"/>
</dbReference>
<keyword evidence="9 10" id="KW-0342">GTP-binding</keyword>
<keyword evidence="8 10" id="KW-0694">RNA-binding</keyword>
<feature type="binding site" evidence="10">
    <location>
        <position position="245"/>
    </location>
    <ligand>
        <name>Zn(2+)</name>
        <dbReference type="ChEBI" id="CHEBI:29105"/>
    </ligand>
</feature>
<evidence type="ECO:0000256" key="2">
    <source>
        <dbReference type="ARBA" id="ARBA00022517"/>
    </source>
</evidence>
<keyword evidence="1 10" id="KW-0963">Cytoplasm</keyword>
<dbReference type="EMBL" id="DVJP01000068">
    <property type="protein sequence ID" value="HIS77161.1"/>
    <property type="molecule type" value="Genomic_DNA"/>
</dbReference>
<dbReference type="Proteomes" id="UP000824002">
    <property type="component" value="Unassembled WGS sequence"/>
</dbReference>
<comment type="subcellular location">
    <subcellularLocation>
        <location evidence="10">Cytoplasm</location>
    </subcellularLocation>
</comment>
<evidence type="ECO:0000256" key="4">
    <source>
        <dbReference type="ARBA" id="ARBA00022730"/>
    </source>
</evidence>
<dbReference type="SUPFAM" id="SSF52540">
    <property type="entry name" value="P-loop containing nucleoside triphosphate hydrolases"/>
    <property type="match status" value="1"/>
</dbReference>
<dbReference type="EC" id="3.6.1.-" evidence="10"/>
<sequence>MEQGMIQKALSGFYYIKTEEHGLLECKAKGIFRKEGRSPLVGDRVAVENGVVAEIFPRKNEILRPPVANIDLAVMVVSATQPEPNLLILDKLIAVCEWKKIEPVLVFTKSDLADCREIRELYAKAGFSVFTSVPGQTDYQGLLECMKNKLSVFIGNSGVGKSTLMNSLLPGLHLATAQISDKLGRGRHTTRHVELYELPQGGFVADTPGFSSVEMDKYGNIRPEELPGCFREFSEYLGQCRFQDCSHRVEKGCAVLEAVRDGRISKSRHESYCQMAEDAAKIKEWERKEERRR</sequence>
<feature type="binding site" evidence="10">
    <location>
        <position position="240"/>
    </location>
    <ligand>
        <name>Zn(2+)</name>
        <dbReference type="ChEBI" id="CHEBI:29105"/>
    </ligand>
</feature>
<dbReference type="GO" id="GO:0046872">
    <property type="term" value="F:metal ion binding"/>
    <property type="evidence" value="ECO:0007669"/>
    <property type="project" value="UniProtKB-KW"/>
</dbReference>
<accession>A0A9D1FNL3</accession>
<dbReference type="GO" id="GO:0042274">
    <property type="term" value="P:ribosomal small subunit biogenesis"/>
    <property type="evidence" value="ECO:0007669"/>
    <property type="project" value="UniProtKB-UniRule"/>
</dbReference>
<comment type="similarity">
    <text evidence="10">Belongs to the TRAFAC class YlqF/YawG GTPase family. RsgA subfamily.</text>
</comment>
<keyword evidence="6 10" id="KW-0378">Hydrolase</keyword>
<comment type="cofactor">
    <cofactor evidence="10">
        <name>Zn(2+)</name>
        <dbReference type="ChEBI" id="CHEBI:29105"/>
    </cofactor>
    <text evidence="10">Binds 1 zinc ion per subunit.</text>
</comment>
<keyword evidence="5 10" id="KW-0547">Nucleotide-binding</keyword>
<feature type="binding site" evidence="10">
    <location>
        <begin position="108"/>
        <end position="111"/>
    </location>
    <ligand>
        <name>GTP</name>
        <dbReference type="ChEBI" id="CHEBI:37565"/>
    </ligand>
</feature>
<keyword evidence="7 10" id="KW-0862">Zinc</keyword>
<dbReference type="InterPro" id="IPR004881">
    <property type="entry name" value="Ribosome_biogen_GTPase_RsgA"/>
</dbReference>
<dbReference type="GO" id="GO:0005737">
    <property type="term" value="C:cytoplasm"/>
    <property type="evidence" value="ECO:0007669"/>
    <property type="project" value="UniProtKB-SubCell"/>
</dbReference>
<name>A0A9D1FNL3_9FIRM</name>
<feature type="domain" description="CP-type G" evidence="12">
    <location>
        <begin position="59"/>
        <end position="213"/>
    </location>
</feature>
<dbReference type="Gene3D" id="1.10.40.50">
    <property type="entry name" value="Probable gtpase engc, domain 3"/>
    <property type="match status" value="1"/>
</dbReference>
<dbReference type="PROSITE" id="PS51721">
    <property type="entry name" value="G_CP"/>
    <property type="match status" value="1"/>
</dbReference>
<evidence type="ECO:0000256" key="10">
    <source>
        <dbReference type="HAMAP-Rule" id="MF_01820"/>
    </source>
</evidence>
<dbReference type="CDD" id="cd04466">
    <property type="entry name" value="S1_YloQ_GTPase"/>
    <property type="match status" value="1"/>
</dbReference>
<dbReference type="PANTHER" id="PTHR32120">
    <property type="entry name" value="SMALL RIBOSOMAL SUBUNIT BIOGENESIS GTPASE RSGA"/>
    <property type="match status" value="1"/>
</dbReference>
<evidence type="ECO:0000256" key="6">
    <source>
        <dbReference type="ARBA" id="ARBA00022801"/>
    </source>
</evidence>
<organism evidence="13 14">
    <name type="scientific">Candidatus Merdivicinus excrementipullorum</name>
    <dbReference type="NCBI Taxonomy" id="2840867"/>
    <lineage>
        <taxon>Bacteria</taxon>
        <taxon>Bacillati</taxon>
        <taxon>Bacillota</taxon>
        <taxon>Clostridia</taxon>
        <taxon>Eubacteriales</taxon>
        <taxon>Oscillospiraceae</taxon>
        <taxon>Oscillospiraceae incertae sedis</taxon>
        <taxon>Candidatus Merdivicinus</taxon>
    </lineage>
</organism>
<dbReference type="PROSITE" id="PS50936">
    <property type="entry name" value="ENGC_GTPASE"/>
    <property type="match status" value="1"/>
</dbReference>
<dbReference type="CDD" id="cd01854">
    <property type="entry name" value="YjeQ_EngC"/>
    <property type="match status" value="1"/>
</dbReference>
<dbReference type="InterPro" id="IPR031944">
    <property type="entry name" value="RsgA_N"/>
</dbReference>
<evidence type="ECO:0000256" key="3">
    <source>
        <dbReference type="ARBA" id="ARBA00022723"/>
    </source>
</evidence>
<dbReference type="InterPro" id="IPR012340">
    <property type="entry name" value="NA-bd_OB-fold"/>
</dbReference>
<dbReference type="InterPro" id="IPR027417">
    <property type="entry name" value="P-loop_NTPase"/>
</dbReference>
<dbReference type="Gene3D" id="3.40.50.300">
    <property type="entry name" value="P-loop containing nucleotide triphosphate hydrolases"/>
    <property type="match status" value="1"/>
</dbReference>
<dbReference type="HAMAP" id="MF_01820">
    <property type="entry name" value="GTPase_RsgA"/>
    <property type="match status" value="1"/>
</dbReference>
<keyword evidence="3 10" id="KW-0479">Metal-binding</keyword>
<dbReference type="InterPro" id="IPR010914">
    <property type="entry name" value="RsgA_GTPase_dom"/>
</dbReference>
<keyword evidence="4 10" id="KW-0699">rRNA-binding</keyword>
<evidence type="ECO:0000259" key="11">
    <source>
        <dbReference type="PROSITE" id="PS50936"/>
    </source>
</evidence>
<evidence type="ECO:0000256" key="5">
    <source>
        <dbReference type="ARBA" id="ARBA00022741"/>
    </source>
</evidence>
<proteinExistence type="inferred from homology"/>
<feature type="binding site" evidence="10">
    <location>
        <position position="247"/>
    </location>
    <ligand>
        <name>Zn(2+)</name>
        <dbReference type="ChEBI" id="CHEBI:29105"/>
    </ligand>
</feature>
<gene>
    <name evidence="10 13" type="primary">rsgA</name>
    <name evidence="13" type="ORF">IAB51_10220</name>
</gene>
<evidence type="ECO:0000256" key="1">
    <source>
        <dbReference type="ARBA" id="ARBA00022490"/>
    </source>
</evidence>
<evidence type="ECO:0000259" key="12">
    <source>
        <dbReference type="PROSITE" id="PS51721"/>
    </source>
</evidence>
<feature type="domain" description="EngC GTPase" evidence="11">
    <location>
        <begin position="68"/>
        <end position="211"/>
    </location>
</feature>
<evidence type="ECO:0000256" key="9">
    <source>
        <dbReference type="ARBA" id="ARBA00023134"/>
    </source>
</evidence>
<protein>
    <recommendedName>
        <fullName evidence="10">Small ribosomal subunit biogenesis GTPase RsgA</fullName>
        <ecNumber evidence="10">3.6.1.-</ecNumber>
    </recommendedName>
</protein>
<feature type="binding site" evidence="10">
    <location>
        <position position="253"/>
    </location>
    <ligand>
        <name>Zn(2+)</name>
        <dbReference type="ChEBI" id="CHEBI:29105"/>
    </ligand>
</feature>
<dbReference type="PANTHER" id="PTHR32120:SF11">
    <property type="entry name" value="SMALL RIBOSOMAL SUBUNIT BIOGENESIS GTPASE RSGA 1, MITOCHONDRIAL-RELATED"/>
    <property type="match status" value="1"/>
</dbReference>
<dbReference type="NCBIfam" id="TIGR00157">
    <property type="entry name" value="ribosome small subunit-dependent GTPase A"/>
    <property type="match status" value="1"/>
</dbReference>
<feature type="binding site" evidence="10">
    <location>
        <begin position="155"/>
        <end position="163"/>
    </location>
    <ligand>
        <name>GTP</name>
        <dbReference type="ChEBI" id="CHEBI:37565"/>
    </ligand>
</feature>
<keyword evidence="2 10" id="KW-0690">Ribosome biogenesis</keyword>
<evidence type="ECO:0000313" key="14">
    <source>
        <dbReference type="Proteomes" id="UP000824002"/>
    </source>
</evidence>
<dbReference type="Pfam" id="PF03193">
    <property type="entry name" value="RsgA_GTPase"/>
    <property type="match status" value="1"/>
</dbReference>
<dbReference type="Pfam" id="PF16745">
    <property type="entry name" value="RsgA_N"/>
    <property type="match status" value="1"/>
</dbReference>
<dbReference type="GO" id="GO:0003924">
    <property type="term" value="F:GTPase activity"/>
    <property type="evidence" value="ECO:0007669"/>
    <property type="project" value="UniProtKB-UniRule"/>
</dbReference>
<comment type="subunit">
    <text evidence="10">Monomer. Associates with 30S ribosomal subunit, binds 16S rRNA.</text>
</comment>
<dbReference type="GO" id="GO:0019843">
    <property type="term" value="F:rRNA binding"/>
    <property type="evidence" value="ECO:0007669"/>
    <property type="project" value="UniProtKB-KW"/>
</dbReference>
<reference evidence="13" key="2">
    <citation type="journal article" date="2021" name="PeerJ">
        <title>Extensive microbial diversity within the chicken gut microbiome revealed by metagenomics and culture.</title>
        <authorList>
            <person name="Gilroy R."/>
            <person name="Ravi A."/>
            <person name="Getino M."/>
            <person name="Pursley I."/>
            <person name="Horton D.L."/>
            <person name="Alikhan N.F."/>
            <person name="Baker D."/>
            <person name="Gharbi K."/>
            <person name="Hall N."/>
            <person name="Watson M."/>
            <person name="Adriaenssens E.M."/>
            <person name="Foster-Nyarko E."/>
            <person name="Jarju S."/>
            <person name="Secka A."/>
            <person name="Antonio M."/>
            <person name="Oren A."/>
            <person name="Chaudhuri R.R."/>
            <person name="La Ragione R."/>
            <person name="Hildebrand F."/>
            <person name="Pallen M.J."/>
        </authorList>
    </citation>
    <scope>NUCLEOTIDE SEQUENCE</scope>
    <source>
        <strain evidence="13">CHK199-13235</strain>
    </source>
</reference>
<dbReference type="AlphaFoldDB" id="A0A9D1FNL3"/>
<dbReference type="InterPro" id="IPR030378">
    <property type="entry name" value="G_CP_dom"/>
</dbReference>
<evidence type="ECO:0000256" key="8">
    <source>
        <dbReference type="ARBA" id="ARBA00022884"/>
    </source>
</evidence>
<reference evidence="13" key="1">
    <citation type="submission" date="2020-10" db="EMBL/GenBank/DDBJ databases">
        <authorList>
            <person name="Gilroy R."/>
        </authorList>
    </citation>
    <scope>NUCLEOTIDE SEQUENCE</scope>
    <source>
        <strain evidence="13">CHK199-13235</strain>
    </source>
</reference>
<comment type="caution">
    <text evidence="13">The sequence shown here is derived from an EMBL/GenBank/DDBJ whole genome shotgun (WGS) entry which is preliminary data.</text>
</comment>
<dbReference type="Gene3D" id="2.40.50.140">
    <property type="entry name" value="Nucleic acid-binding proteins"/>
    <property type="match status" value="1"/>
</dbReference>
<dbReference type="SUPFAM" id="SSF50249">
    <property type="entry name" value="Nucleic acid-binding proteins"/>
    <property type="match status" value="1"/>
</dbReference>
<comment type="function">
    <text evidence="10">One of several proteins that assist in the late maturation steps of the functional core of the 30S ribosomal subunit. Helps release RbfA from mature subunits. May play a role in the assembly of ribosomal proteins into the subunit. Circularly permuted GTPase that catalyzes slow GTP hydrolysis, GTPase activity is stimulated by the 30S ribosomal subunit.</text>
</comment>
<evidence type="ECO:0000313" key="13">
    <source>
        <dbReference type="EMBL" id="HIS77161.1"/>
    </source>
</evidence>
<evidence type="ECO:0000256" key="7">
    <source>
        <dbReference type="ARBA" id="ARBA00022833"/>
    </source>
</evidence>